<dbReference type="AlphaFoldDB" id="A0AAD7HX80"/>
<protein>
    <submittedName>
        <fullName evidence="2">Uncharacterized protein</fullName>
    </submittedName>
</protein>
<feature type="compositionally biased region" description="Low complexity" evidence="1">
    <location>
        <begin position="40"/>
        <end position="49"/>
    </location>
</feature>
<organism evidence="2 3">
    <name type="scientific">Mycena maculata</name>
    <dbReference type="NCBI Taxonomy" id="230809"/>
    <lineage>
        <taxon>Eukaryota</taxon>
        <taxon>Fungi</taxon>
        <taxon>Dikarya</taxon>
        <taxon>Basidiomycota</taxon>
        <taxon>Agaricomycotina</taxon>
        <taxon>Agaricomycetes</taxon>
        <taxon>Agaricomycetidae</taxon>
        <taxon>Agaricales</taxon>
        <taxon>Marasmiineae</taxon>
        <taxon>Mycenaceae</taxon>
        <taxon>Mycena</taxon>
    </lineage>
</organism>
<dbReference type="Proteomes" id="UP001215280">
    <property type="component" value="Unassembled WGS sequence"/>
</dbReference>
<reference evidence="2" key="1">
    <citation type="submission" date="2023-03" db="EMBL/GenBank/DDBJ databases">
        <title>Massive genome expansion in bonnet fungi (Mycena s.s.) driven by repeated elements and novel gene families across ecological guilds.</title>
        <authorList>
            <consortium name="Lawrence Berkeley National Laboratory"/>
            <person name="Harder C.B."/>
            <person name="Miyauchi S."/>
            <person name="Viragh M."/>
            <person name="Kuo A."/>
            <person name="Thoen E."/>
            <person name="Andreopoulos B."/>
            <person name="Lu D."/>
            <person name="Skrede I."/>
            <person name="Drula E."/>
            <person name="Henrissat B."/>
            <person name="Morin E."/>
            <person name="Kohler A."/>
            <person name="Barry K."/>
            <person name="LaButti K."/>
            <person name="Morin E."/>
            <person name="Salamov A."/>
            <person name="Lipzen A."/>
            <person name="Mereny Z."/>
            <person name="Hegedus B."/>
            <person name="Baldrian P."/>
            <person name="Stursova M."/>
            <person name="Weitz H."/>
            <person name="Taylor A."/>
            <person name="Grigoriev I.V."/>
            <person name="Nagy L.G."/>
            <person name="Martin F."/>
            <person name="Kauserud H."/>
        </authorList>
    </citation>
    <scope>NUCLEOTIDE SEQUENCE</scope>
    <source>
        <strain evidence="2">CBHHK188m</strain>
    </source>
</reference>
<gene>
    <name evidence="2" type="ORF">DFH07DRAFT_848780</name>
</gene>
<accession>A0AAD7HX80</accession>
<name>A0AAD7HX80_9AGAR</name>
<feature type="compositionally biased region" description="Low complexity" evidence="1">
    <location>
        <begin position="13"/>
        <end position="25"/>
    </location>
</feature>
<proteinExistence type="predicted"/>
<evidence type="ECO:0000256" key="1">
    <source>
        <dbReference type="SAM" id="MobiDB-lite"/>
    </source>
</evidence>
<dbReference type="EMBL" id="JARJLG010000191">
    <property type="protein sequence ID" value="KAJ7730358.1"/>
    <property type="molecule type" value="Genomic_DNA"/>
</dbReference>
<comment type="caution">
    <text evidence="2">The sequence shown here is derived from an EMBL/GenBank/DDBJ whole genome shotgun (WGS) entry which is preliminary data.</text>
</comment>
<keyword evidence="3" id="KW-1185">Reference proteome</keyword>
<evidence type="ECO:0000313" key="2">
    <source>
        <dbReference type="EMBL" id="KAJ7730358.1"/>
    </source>
</evidence>
<evidence type="ECO:0000313" key="3">
    <source>
        <dbReference type="Proteomes" id="UP001215280"/>
    </source>
</evidence>
<feature type="region of interest" description="Disordered" evidence="1">
    <location>
        <begin position="1"/>
        <end position="55"/>
    </location>
</feature>
<feature type="compositionally biased region" description="Basic and acidic residues" evidence="1">
    <location>
        <begin position="26"/>
        <end position="36"/>
    </location>
</feature>
<sequence>MIVPPPKTGDGVPADAPPAYDNADASSRRAPIEKGSARAPLSPLSPSSSTIKPRTVQKTPWNQFQDDMGNLMADIGLGTTQHRVAREVRKTVTGLIHDLVRDQTIDSNMACDGILQSCSEICVDHSLNLPSLLQQPYIEDHTPLYWAIVKRPADQSEPAPFETPPLIRALLLYSAPLKESTLRDIRLACLHTCDQWLFQSLRMSPEFCALSHKDQLLLGVQVPPDTIAVSTPPRHDAPFTVDFELAHFQRRMRVSRRVTLDFISHARMWQIAFFVADPGQPRLSEGQWAARLALRENSPATNVSATYVIERSEQTDQTEQEAQESLELKGPLNDSWQELYTALPDAVQYPQSPFITAEGALRGRLAVQITSK</sequence>